<dbReference type="KEGG" id="snan:I6N98_17880"/>
<keyword evidence="3" id="KW-1185">Reference proteome</keyword>
<sequence>MSEVSSPRAKLVELLWQLKQASDRHDSGRDIHFNTLLRDSAYRRELIDDAAVSPVREIRDLGLSLRVLNTDGELTWNQRPGASGSDAAGVPVNPDIAETVGQRHSSPASPSKSASNIWLYVGGGLVVLIVLVVIAASALGPSVQTVRGSLYGEQRWTADTTWVLEDIVYLESGSQLIIEPGTIIQGEAGSALVVTRDATIMARGTREAPIVFTSAKAAGQRRAGDWGGVVLLGNAPVNARGAQIEGLPSGDSRGMFGGSDAFSNCGVLEYARIEFAGYEVYANNELNGLTLGGCGASSIVRHVQVHRSLDDGIEVFGGTVDLRHIVITGAADDSLDWDMGWTGRVQFLQVLQYAGVGDNGFEADNNNGDHEAQPVSEPTFYNVTLQSMSSPNAVQRGMTLRRGTGGHFNNMIIDGFSGETIDIKDVETVARLDKRQLSFAGLLISNIGRDGSGFFAAEKGVDQDDDGGFDEARYFENVARLGVAAQFRSSVTELAQPEFRLQADSPAREGAAAVPEDEFWDESADYIGAVRPGANRTWMEGWTAFPEH</sequence>
<dbReference type="Proteomes" id="UP000596063">
    <property type="component" value="Chromosome"/>
</dbReference>
<proteinExistence type="predicted"/>
<dbReference type="AlphaFoldDB" id="A0A7T4UPZ1"/>
<dbReference type="EMBL" id="CP066167">
    <property type="protein sequence ID" value="QQD18183.1"/>
    <property type="molecule type" value="Genomic_DNA"/>
</dbReference>
<keyword evidence="1" id="KW-1133">Transmembrane helix</keyword>
<dbReference type="PANTHER" id="PTHR41339">
    <property type="entry name" value="LIPL48"/>
    <property type="match status" value="1"/>
</dbReference>
<dbReference type="PANTHER" id="PTHR41339:SF1">
    <property type="entry name" value="SECRETED PROTEIN"/>
    <property type="match status" value="1"/>
</dbReference>
<evidence type="ECO:0000313" key="2">
    <source>
        <dbReference type="EMBL" id="QQD18183.1"/>
    </source>
</evidence>
<gene>
    <name evidence="2" type="ORF">I6N98_17880</name>
</gene>
<protein>
    <submittedName>
        <fullName evidence="2">Uncharacterized protein</fullName>
    </submittedName>
</protein>
<accession>A0A7T4UPZ1</accession>
<evidence type="ECO:0000256" key="1">
    <source>
        <dbReference type="SAM" id="Phobius"/>
    </source>
</evidence>
<reference evidence="2 3" key="1">
    <citation type="submission" date="2020-12" db="EMBL/GenBank/DDBJ databases">
        <authorList>
            <person name="Shan Y."/>
        </authorList>
    </citation>
    <scope>NUCLEOTIDE SEQUENCE [LARGE SCALE GENOMIC DNA]</scope>
    <source>
        <strain evidence="3">csc3.9</strain>
    </source>
</reference>
<evidence type="ECO:0000313" key="3">
    <source>
        <dbReference type="Proteomes" id="UP000596063"/>
    </source>
</evidence>
<name>A0A7T4UPZ1_9GAMM</name>
<dbReference type="SUPFAM" id="SSF51126">
    <property type="entry name" value="Pectin lyase-like"/>
    <property type="match status" value="1"/>
</dbReference>
<dbReference type="InterPro" id="IPR011050">
    <property type="entry name" value="Pectin_lyase_fold/virulence"/>
</dbReference>
<organism evidence="2 3">
    <name type="scientific">Spongiibacter nanhainus</name>
    <dbReference type="NCBI Taxonomy" id="2794344"/>
    <lineage>
        <taxon>Bacteria</taxon>
        <taxon>Pseudomonadati</taxon>
        <taxon>Pseudomonadota</taxon>
        <taxon>Gammaproteobacteria</taxon>
        <taxon>Cellvibrionales</taxon>
        <taxon>Spongiibacteraceae</taxon>
        <taxon>Spongiibacter</taxon>
    </lineage>
</organism>
<keyword evidence="1" id="KW-0472">Membrane</keyword>
<feature type="transmembrane region" description="Helical" evidence="1">
    <location>
        <begin position="117"/>
        <end position="139"/>
    </location>
</feature>
<dbReference type="RefSeq" id="WP_198569681.1">
    <property type="nucleotide sequence ID" value="NZ_CP066167.1"/>
</dbReference>
<keyword evidence="1" id="KW-0812">Transmembrane</keyword>